<feature type="signal peptide" evidence="1">
    <location>
        <begin position="1"/>
        <end position="20"/>
    </location>
</feature>
<evidence type="ECO:0000313" key="2">
    <source>
        <dbReference type="EMBL" id="MEH8019122.1"/>
    </source>
</evidence>
<feature type="chain" id="PRO_5045845155" evidence="1">
    <location>
        <begin position="21"/>
        <end position="152"/>
    </location>
</feature>
<dbReference type="EMBL" id="JALAAR010000019">
    <property type="protein sequence ID" value="MEH8019122.1"/>
    <property type="molecule type" value="Genomic_DNA"/>
</dbReference>
<evidence type="ECO:0000313" key="3">
    <source>
        <dbReference type="Proteomes" id="UP001375382"/>
    </source>
</evidence>
<evidence type="ECO:0000256" key="1">
    <source>
        <dbReference type="SAM" id="SignalP"/>
    </source>
</evidence>
<sequence length="152" mass="15960">MVPKKIVLCLFLSLFSGANEAELIEFKQAGIAQVKGFVGIGCGAGVMTGVHLTSDTPRALCAPLTVDPLSIVQIKAQKDSRYVCPLGSAILLVSPDTSIVVCGEPASSRIRPLSVPSQFVDYRSDVPACPSGQVVTAISLTQLQAECTKLIE</sequence>
<gene>
    <name evidence="2" type="ORF">MN202_17940</name>
</gene>
<keyword evidence="1" id="KW-0732">Signal</keyword>
<organism evidence="2 3">
    <name type="scientific">Rheinheimera muenzenbergensis</name>
    <dbReference type="NCBI Taxonomy" id="1193628"/>
    <lineage>
        <taxon>Bacteria</taxon>
        <taxon>Pseudomonadati</taxon>
        <taxon>Pseudomonadota</taxon>
        <taxon>Gammaproteobacteria</taxon>
        <taxon>Chromatiales</taxon>
        <taxon>Chromatiaceae</taxon>
        <taxon>Rheinheimera</taxon>
    </lineage>
</organism>
<comment type="caution">
    <text evidence="2">The sequence shown here is derived from an EMBL/GenBank/DDBJ whole genome shotgun (WGS) entry which is preliminary data.</text>
</comment>
<dbReference type="RefSeq" id="WP_335737520.1">
    <property type="nucleotide sequence ID" value="NZ_JALAAR010000019.1"/>
</dbReference>
<protein>
    <submittedName>
        <fullName evidence="2">Uncharacterized protein</fullName>
    </submittedName>
</protein>
<accession>A0ABU8CB41</accession>
<name>A0ABU8CB41_9GAMM</name>
<dbReference type="Proteomes" id="UP001375382">
    <property type="component" value="Unassembled WGS sequence"/>
</dbReference>
<proteinExistence type="predicted"/>
<keyword evidence="3" id="KW-1185">Reference proteome</keyword>
<reference evidence="2 3" key="1">
    <citation type="journal article" date="2023" name="Ecotoxicol. Environ. Saf.">
        <title>Mercury remediation potential of mercury-resistant strain Rheinheimera metallidurans sp. nov. isolated from a municipal waste dumping site.</title>
        <authorList>
            <person name="Yadav V."/>
            <person name="Manjhi A."/>
            <person name="Vadakedath N."/>
        </authorList>
    </citation>
    <scope>NUCLEOTIDE SEQUENCE [LARGE SCALE GENOMIC DNA]</scope>
    <source>
        <strain evidence="2 3">E-49</strain>
    </source>
</reference>